<reference evidence="2 3" key="1">
    <citation type="journal article" date="2020" name="ISME J.">
        <title>Uncovering the hidden diversity of litter-decomposition mechanisms in mushroom-forming fungi.</title>
        <authorList>
            <person name="Floudas D."/>
            <person name="Bentzer J."/>
            <person name="Ahren D."/>
            <person name="Johansson T."/>
            <person name="Persson P."/>
            <person name="Tunlid A."/>
        </authorList>
    </citation>
    <scope>NUCLEOTIDE SEQUENCE [LARGE SCALE GENOMIC DNA]</scope>
    <source>
        <strain evidence="2 3">CBS 101986</strain>
    </source>
</reference>
<sequence>MAMAVMTQQSNSSIQKLGVAEAYDICAEAYMTLFSMNPSTTRSNWTNGLASSLAPGSQVLEIGCGSGLMTVPFIEQGCEVTAVDISAAQIALAQKLIPSATLMHSDMMALEFEPESFDAVSAIYAIPHLPLEEQGVMLERSAGWLKPGGVLVLNFPAEVSQEKDDIIDFLGMHMYWKSTGVEGTRKLMEEHAMGLRVVQEELAGDPLPEDHENGLSNGGIDMFHWIKAVKEGAPGKN</sequence>
<accession>A0A8H5B559</accession>
<dbReference type="InterPro" id="IPR050723">
    <property type="entry name" value="CFA/CMAS"/>
</dbReference>
<gene>
    <name evidence="2" type="ORF">D9619_006822</name>
</gene>
<dbReference type="InterPro" id="IPR029063">
    <property type="entry name" value="SAM-dependent_MTases_sf"/>
</dbReference>
<keyword evidence="3" id="KW-1185">Reference proteome</keyword>
<dbReference type="Proteomes" id="UP000567179">
    <property type="component" value="Unassembled WGS sequence"/>
</dbReference>
<evidence type="ECO:0000259" key="1">
    <source>
        <dbReference type="Pfam" id="PF13649"/>
    </source>
</evidence>
<name>A0A8H5B559_9AGAR</name>
<proteinExistence type="predicted"/>
<feature type="domain" description="Methyltransferase" evidence="1">
    <location>
        <begin position="59"/>
        <end position="149"/>
    </location>
</feature>
<dbReference type="PANTHER" id="PTHR43667:SF2">
    <property type="entry name" value="FATTY ACID C-METHYL TRANSFERASE"/>
    <property type="match status" value="1"/>
</dbReference>
<dbReference type="Gene3D" id="3.40.50.150">
    <property type="entry name" value="Vaccinia Virus protein VP39"/>
    <property type="match status" value="1"/>
</dbReference>
<organism evidence="2 3">
    <name type="scientific">Psilocybe cf. subviscida</name>
    <dbReference type="NCBI Taxonomy" id="2480587"/>
    <lineage>
        <taxon>Eukaryota</taxon>
        <taxon>Fungi</taxon>
        <taxon>Dikarya</taxon>
        <taxon>Basidiomycota</taxon>
        <taxon>Agaricomycotina</taxon>
        <taxon>Agaricomycetes</taxon>
        <taxon>Agaricomycetidae</taxon>
        <taxon>Agaricales</taxon>
        <taxon>Agaricineae</taxon>
        <taxon>Strophariaceae</taxon>
        <taxon>Psilocybe</taxon>
    </lineage>
</organism>
<evidence type="ECO:0000313" key="3">
    <source>
        <dbReference type="Proteomes" id="UP000567179"/>
    </source>
</evidence>
<protein>
    <recommendedName>
        <fullName evidence="1">Methyltransferase domain-containing protein</fullName>
    </recommendedName>
</protein>
<evidence type="ECO:0000313" key="2">
    <source>
        <dbReference type="EMBL" id="KAF5316727.1"/>
    </source>
</evidence>
<dbReference type="CDD" id="cd02440">
    <property type="entry name" value="AdoMet_MTases"/>
    <property type="match status" value="1"/>
</dbReference>
<dbReference type="OrthoDB" id="70823at2759"/>
<dbReference type="EMBL" id="JAACJJ010000042">
    <property type="protein sequence ID" value="KAF5316727.1"/>
    <property type="molecule type" value="Genomic_DNA"/>
</dbReference>
<dbReference type="InterPro" id="IPR041698">
    <property type="entry name" value="Methyltransf_25"/>
</dbReference>
<dbReference type="Pfam" id="PF13649">
    <property type="entry name" value="Methyltransf_25"/>
    <property type="match status" value="1"/>
</dbReference>
<dbReference type="SUPFAM" id="SSF53335">
    <property type="entry name" value="S-adenosyl-L-methionine-dependent methyltransferases"/>
    <property type="match status" value="1"/>
</dbReference>
<comment type="caution">
    <text evidence="2">The sequence shown here is derived from an EMBL/GenBank/DDBJ whole genome shotgun (WGS) entry which is preliminary data.</text>
</comment>
<dbReference type="AlphaFoldDB" id="A0A8H5B559"/>
<dbReference type="PANTHER" id="PTHR43667">
    <property type="entry name" value="CYCLOPROPANE-FATTY-ACYL-PHOSPHOLIPID SYNTHASE"/>
    <property type="match status" value="1"/>
</dbReference>